<sequence length="92" mass="10422">MECADHRRCWHRPGSHNEEVTLDNKDRGGVLRPIDETLEVESSKDLEPVLKGDNRKGELGPHGGENQVKEEEHSKRTTTLLSVRADLNCCFD</sequence>
<accession>A0AAV7WTG4</accession>
<organism evidence="2 3">
    <name type="scientific">Pleurodeles waltl</name>
    <name type="common">Iberian ribbed newt</name>
    <dbReference type="NCBI Taxonomy" id="8319"/>
    <lineage>
        <taxon>Eukaryota</taxon>
        <taxon>Metazoa</taxon>
        <taxon>Chordata</taxon>
        <taxon>Craniata</taxon>
        <taxon>Vertebrata</taxon>
        <taxon>Euteleostomi</taxon>
        <taxon>Amphibia</taxon>
        <taxon>Batrachia</taxon>
        <taxon>Caudata</taxon>
        <taxon>Salamandroidea</taxon>
        <taxon>Salamandridae</taxon>
        <taxon>Pleurodelinae</taxon>
        <taxon>Pleurodeles</taxon>
    </lineage>
</organism>
<dbReference type="Proteomes" id="UP001066276">
    <property type="component" value="Chromosome 1_1"/>
</dbReference>
<evidence type="ECO:0000256" key="1">
    <source>
        <dbReference type="SAM" id="MobiDB-lite"/>
    </source>
</evidence>
<protein>
    <submittedName>
        <fullName evidence="2">Uncharacterized protein</fullName>
    </submittedName>
</protein>
<keyword evidence="3" id="KW-1185">Reference proteome</keyword>
<evidence type="ECO:0000313" key="2">
    <source>
        <dbReference type="EMBL" id="KAJ1215768.1"/>
    </source>
</evidence>
<dbReference type="EMBL" id="JANPWB010000001">
    <property type="protein sequence ID" value="KAJ1215768.1"/>
    <property type="molecule type" value="Genomic_DNA"/>
</dbReference>
<feature type="region of interest" description="Disordered" evidence="1">
    <location>
        <begin position="42"/>
        <end position="77"/>
    </location>
</feature>
<feature type="compositionally biased region" description="Basic and acidic residues" evidence="1">
    <location>
        <begin position="42"/>
        <end position="59"/>
    </location>
</feature>
<name>A0AAV7WTG4_PLEWA</name>
<dbReference type="AlphaFoldDB" id="A0AAV7WTG4"/>
<evidence type="ECO:0000313" key="3">
    <source>
        <dbReference type="Proteomes" id="UP001066276"/>
    </source>
</evidence>
<comment type="caution">
    <text evidence="2">The sequence shown here is derived from an EMBL/GenBank/DDBJ whole genome shotgun (WGS) entry which is preliminary data.</text>
</comment>
<reference evidence="2" key="1">
    <citation type="journal article" date="2022" name="bioRxiv">
        <title>Sequencing and chromosome-scale assembly of the giantPleurodeles waltlgenome.</title>
        <authorList>
            <person name="Brown T."/>
            <person name="Elewa A."/>
            <person name="Iarovenko S."/>
            <person name="Subramanian E."/>
            <person name="Araus A.J."/>
            <person name="Petzold A."/>
            <person name="Susuki M."/>
            <person name="Suzuki K.-i.T."/>
            <person name="Hayashi T."/>
            <person name="Toyoda A."/>
            <person name="Oliveira C."/>
            <person name="Osipova E."/>
            <person name="Leigh N.D."/>
            <person name="Simon A."/>
            <person name="Yun M.H."/>
        </authorList>
    </citation>
    <scope>NUCLEOTIDE SEQUENCE</scope>
    <source>
        <strain evidence="2">20211129_DDA</strain>
        <tissue evidence="2">Liver</tissue>
    </source>
</reference>
<proteinExistence type="predicted"/>
<gene>
    <name evidence="2" type="ORF">NDU88_003375</name>
</gene>